<accession>R4YUT7</accession>
<proteinExistence type="predicted"/>
<dbReference type="EMBL" id="FO203512">
    <property type="protein sequence ID" value="CCK77019.1"/>
    <property type="molecule type" value="Genomic_DNA"/>
</dbReference>
<gene>
    <name evidence="1" type="ORF">OLEAN_C28430</name>
</gene>
<evidence type="ECO:0000313" key="1">
    <source>
        <dbReference type="EMBL" id="CCK77019.1"/>
    </source>
</evidence>
<dbReference type="STRING" id="698738.OLEAN_C28430"/>
<dbReference type="Proteomes" id="UP000032749">
    <property type="component" value="Chromosome"/>
</dbReference>
<protein>
    <submittedName>
        <fullName evidence="1">Uncharacterized protein</fullName>
    </submittedName>
</protein>
<dbReference type="OrthoDB" id="2865096at2"/>
<keyword evidence="2" id="KW-1185">Reference proteome</keyword>
<sequence>MKTLLKKLFNKEKKALPAFDLVSAGTHPLNVEYSGFSGNVLNIPLAHCRSYLLGYLPQEHPFCSTLKAYNEQPHNYKNSLLAKYYDEFQPQTMADVLKLASSKLSQYPAMATVMPWSYSTPEQRMKRFCVEGGESRLLAKEAYQHGLNPAENFGCQFFGPISDAHGKLEFERLTGVNNKIVKNGYLPAEHGHLHGEFLIDGNDWVWVAIGGKHRFSVLSALDYSEIPVARLSRWAHLYVRRSEVDYWPNVRNGLFSAEEAISVFDRIMKGEKVSSYLEE</sequence>
<reference evidence="1 2" key="1">
    <citation type="journal article" date="2013" name="Nat. Commun.">
        <title>Genome sequence and functional genomic analysis of the oil-degrading bacterium Oleispira antarctica.</title>
        <authorList>
            <person name="Kube M."/>
            <person name="Chernikova T.N."/>
            <person name="Al-Ramahi Y."/>
            <person name="Beloqui A."/>
            <person name="Lopez-Cortez N."/>
            <person name="Guazzaroni M.E."/>
            <person name="Heipieper H.J."/>
            <person name="Klages S."/>
            <person name="Kotsyurbenko O.R."/>
            <person name="Langer I."/>
            <person name="Nechitaylo T.Y."/>
            <person name="Lunsdorf H."/>
            <person name="Fernandez M."/>
            <person name="Juarez S."/>
            <person name="Ciordia S."/>
            <person name="Singer A."/>
            <person name="Kagan O."/>
            <person name="Egorova O."/>
            <person name="Petit P.A."/>
            <person name="Stogios P."/>
            <person name="Kim Y."/>
            <person name="Tchigvintsev A."/>
            <person name="Flick R."/>
            <person name="Denaro R."/>
            <person name="Genovese M."/>
            <person name="Albar J.P."/>
            <person name="Reva O.N."/>
            <person name="Martinez-Gomariz M."/>
            <person name="Tran H."/>
            <person name="Ferrer M."/>
            <person name="Savchenko A."/>
            <person name="Yakunin A.F."/>
            <person name="Yakimov M.M."/>
            <person name="Golyshina O.V."/>
            <person name="Reinhardt R."/>
            <person name="Golyshin P.N."/>
        </authorList>
    </citation>
    <scope>NUCLEOTIDE SEQUENCE [LARGE SCALE GENOMIC DNA]</scope>
</reference>
<dbReference type="AlphaFoldDB" id="R4YUT7"/>
<dbReference type="HOGENOM" id="CLU_969293_0_0_6"/>
<evidence type="ECO:0000313" key="2">
    <source>
        <dbReference type="Proteomes" id="UP000032749"/>
    </source>
</evidence>
<organism evidence="1 2">
    <name type="scientific">Oleispira antarctica RB-8</name>
    <dbReference type="NCBI Taxonomy" id="698738"/>
    <lineage>
        <taxon>Bacteria</taxon>
        <taxon>Pseudomonadati</taxon>
        <taxon>Pseudomonadota</taxon>
        <taxon>Gammaproteobacteria</taxon>
        <taxon>Oceanospirillales</taxon>
        <taxon>Oceanospirillaceae</taxon>
        <taxon>Oleispira</taxon>
    </lineage>
</organism>
<dbReference type="KEGG" id="oai:OLEAN_C28430"/>
<name>R4YUT7_OLEAN</name>